<keyword evidence="2" id="KW-1185">Reference proteome</keyword>
<dbReference type="EMBL" id="JBHSXS010000007">
    <property type="protein sequence ID" value="MFC6881312.1"/>
    <property type="molecule type" value="Genomic_DNA"/>
</dbReference>
<protein>
    <submittedName>
        <fullName evidence="1">Uncharacterized protein</fullName>
    </submittedName>
</protein>
<name>A0ABW2CHV0_9ACTN</name>
<evidence type="ECO:0000313" key="2">
    <source>
        <dbReference type="Proteomes" id="UP001596380"/>
    </source>
</evidence>
<comment type="caution">
    <text evidence="1">The sequence shown here is derived from an EMBL/GenBank/DDBJ whole genome shotgun (WGS) entry which is preliminary data.</text>
</comment>
<reference evidence="2" key="1">
    <citation type="journal article" date="2019" name="Int. J. Syst. Evol. Microbiol.">
        <title>The Global Catalogue of Microorganisms (GCM) 10K type strain sequencing project: providing services to taxonomists for standard genome sequencing and annotation.</title>
        <authorList>
            <consortium name="The Broad Institute Genomics Platform"/>
            <consortium name="The Broad Institute Genome Sequencing Center for Infectious Disease"/>
            <person name="Wu L."/>
            <person name="Ma J."/>
        </authorList>
    </citation>
    <scope>NUCLEOTIDE SEQUENCE [LARGE SCALE GENOMIC DNA]</scope>
    <source>
        <strain evidence="2">JCM 3369</strain>
    </source>
</reference>
<proteinExistence type="predicted"/>
<dbReference type="RefSeq" id="WP_160819235.1">
    <property type="nucleotide sequence ID" value="NZ_JBHSXE010000001.1"/>
</dbReference>
<accession>A0ABW2CHV0</accession>
<sequence>MRGALGWWAERRSYPGWSIIRAEPRGRWWALRNPVVDERGQVVPYAVTALDRDTYGELAEALREQAGP</sequence>
<organism evidence="1 2">
    <name type="scientific">Actinomadura yumaensis</name>
    <dbReference type="NCBI Taxonomy" id="111807"/>
    <lineage>
        <taxon>Bacteria</taxon>
        <taxon>Bacillati</taxon>
        <taxon>Actinomycetota</taxon>
        <taxon>Actinomycetes</taxon>
        <taxon>Streptosporangiales</taxon>
        <taxon>Thermomonosporaceae</taxon>
        <taxon>Actinomadura</taxon>
    </lineage>
</organism>
<gene>
    <name evidence="1" type="ORF">ACFQKB_16205</name>
</gene>
<evidence type="ECO:0000313" key="1">
    <source>
        <dbReference type="EMBL" id="MFC6881312.1"/>
    </source>
</evidence>
<dbReference type="Proteomes" id="UP001596380">
    <property type="component" value="Unassembled WGS sequence"/>
</dbReference>